<comment type="caution">
    <text evidence="3">The sequence shown here is derived from an EMBL/GenBank/DDBJ whole genome shotgun (WGS) entry which is preliminary data.</text>
</comment>
<keyword evidence="1" id="KW-0378">Hydrolase</keyword>
<dbReference type="InterPro" id="IPR018228">
    <property type="entry name" value="DNase_TatD-rel_CS"/>
</dbReference>
<evidence type="ECO:0000313" key="3">
    <source>
        <dbReference type="EMBL" id="OGM02478.1"/>
    </source>
</evidence>
<dbReference type="AlphaFoldDB" id="A0A1F7WK10"/>
<accession>A0A1F7WK10</accession>
<name>A0A1F7WK10_9BACT</name>
<dbReference type="STRING" id="1817813.A2008_03150"/>
<dbReference type="PANTHER" id="PTHR46124">
    <property type="entry name" value="D-AMINOACYL-TRNA DEACYLASE"/>
    <property type="match status" value="1"/>
</dbReference>
<evidence type="ECO:0000313" key="4">
    <source>
        <dbReference type="Proteomes" id="UP000178735"/>
    </source>
</evidence>
<dbReference type="Pfam" id="PF01026">
    <property type="entry name" value="TatD_DNase"/>
    <property type="match status" value="1"/>
</dbReference>
<evidence type="ECO:0000256" key="2">
    <source>
        <dbReference type="PIRSR" id="PIRSR005902-1"/>
    </source>
</evidence>
<feature type="binding site" evidence="2">
    <location>
        <position position="97"/>
    </location>
    <ligand>
        <name>a divalent metal cation</name>
        <dbReference type="ChEBI" id="CHEBI:60240"/>
        <label>1</label>
    </ligand>
</feature>
<feature type="binding site" evidence="2">
    <location>
        <position position="133"/>
    </location>
    <ligand>
        <name>a divalent metal cation</name>
        <dbReference type="ChEBI" id="CHEBI:60240"/>
        <label>2</label>
    </ligand>
</feature>
<evidence type="ECO:0008006" key="5">
    <source>
        <dbReference type="Google" id="ProtNLM"/>
    </source>
</evidence>
<feature type="binding site" evidence="2">
    <location>
        <position position="8"/>
    </location>
    <ligand>
        <name>a divalent metal cation</name>
        <dbReference type="ChEBI" id="CHEBI:60240"/>
        <label>1</label>
    </ligand>
</feature>
<feature type="binding site" evidence="2">
    <location>
        <position position="10"/>
    </location>
    <ligand>
        <name>a divalent metal cation</name>
        <dbReference type="ChEBI" id="CHEBI:60240"/>
        <label>1</label>
    </ligand>
</feature>
<proteinExistence type="predicted"/>
<dbReference type="EMBL" id="MGFH01000207">
    <property type="protein sequence ID" value="OGM02478.1"/>
    <property type="molecule type" value="Genomic_DNA"/>
</dbReference>
<protein>
    <recommendedName>
        <fullName evidence="5">Hydrolase TatD</fullName>
    </recommendedName>
</protein>
<dbReference type="InterPro" id="IPR001130">
    <property type="entry name" value="TatD-like"/>
</dbReference>
<keyword evidence="2" id="KW-0479">Metal-binding</keyword>
<organism evidence="3 4">
    <name type="scientific">Candidatus Wallbacteria bacterium GWC2_49_35</name>
    <dbReference type="NCBI Taxonomy" id="1817813"/>
    <lineage>
        <taxon>Bacteria</taxon>
        <taxon>Candidatus Walliibacteriota</taxon>
    </lineage>
</organism>
<feature type="binding site" evidence="2">
    <location>
        <position position="155"/>
    </location>
    <ligand>
        <name>a divalent metal cation</name>
        <dbReference type="ChEBI" id="CHEBI:60240"/>
        <label>2</label>
    </ligand>
</feature>
<sequence>MPLLMDTHAHLDAPEYAGGKLEEAIASAKNAGIEKIISVGCNEVTSFKNIELSKAYKGYIYATYGFHPHNAEEFDAERHVAQICECVKDPGVVAIGEIGLDYYRELSPRAAQKKVFLTQLGIARELDYPAVIHIRDAFDDFREFTSGFDFKGVIHCYSGNAEFAKWAVDKGLYISFTASITYPLKTLYKSAEKTKRPVGEILRDKSLPDAVPRAMLDIFAAVPAARIMLETDCPYMAPQNLRGRLNEPANVSAVAEVISAVKDIEYGEFCRITGENALGFFRKMA</sequence>
<reference evidence="3 4" key="1">
    <citation type="journal article" date="2016" name="Nat. Commun.">
        <title>Thousands of microbial genomes shed light on interconnected biogeochemical processes in an aquifer system.</title>
        <authorList>
            <person name="Anantharaman K."/>
            <person name="Brown C.T."/>
            <person name="Hug L.A."/>
            <person name="Sharon I."/>
            <person name="Castelle C.J."/>
            <person name="Probst A.J."/>
            <person name="Thomas B.C."/>
            <person name="Singh A."/>
            <person name="Wilkins M.J."/>
            <person name="Karaoz U."/>
            <person name="Brodie E.L."/>
            <person name="Williams K.H."/>
            <person name="Hubbard S.S."/>
            <person name="Banfield J.F."/>
        </authorList>
    </citation>
    <scope>NUCLEOTIDE SEQUENCE [LARGE SCALE GENOMIC DNA]</scope>
</reference>
<dbReference type="Proteomes" id="UP000178735">
    <property type="component" value="Unassembled WGS sequence"/>
</dbReference>
<dbReference type="GO" id="GO:0016788">
    <property type="term" value="F:hydrolase activity, acting on ester bonds"/>
    <property type="evidence" value="ECO:0007669"/>
    <property type="project" value="InterPro"/>
</dbReference>
<dbReference type="Gene3D" id="3.20.20.140">
    <property type="entry name" value="Metal-dependent hydrolases"/>
    <property type="match status" value="1"/>
</dbReference>
<dbReference type="PROSITE" id="PS01137">
    <property type="entry name" value="TATD_1"/>
    <property type="match status" value="1"/>
</dbReference>
<feature type="binding site" evidence="2">
    <location>
        <position position="232"/>
    </location>
    <ligand>
        <name>a divalent metal cation</name>
        <dbReference type="ChEBI" id="CHEBI:60240"/>
        <label>1</label>
    </ligand>
</feature>
<evidence type="ECO:0000256" key="1">
    <source>
        <dbReference type="ARBA" id="ARBA00022801"/>
    </source>
</evidence>
<dbReference type="SUPFAM" id="SSF51556">
    <property type="entry name" value="Metallo-dependent hydrolases"/>
    <property type="match status" value="1"/>
</dbReference>
<gene>
    <name evidence="3" type="ORF">A2008_03150</name>
</gene>
<dbReference type="CDD" id="cd01310">
    <property type="entry name" value="TatD_DNAse"/>
    <property type="match status" value="1"/>
</dbReference>
<dbReference type="InterPro" id="IPR032466">
    <property type="entry name" value="Metal_Hydrolase"/>
</dbReference>
<dbReference type="PANTHER" id="PTHR46124:SF2">
    <property type="entry name" value="D-AMINOACYL-TRNA DEACYLASE"/>
    <property type="match status" value="1"/>
</dbReference>
<dbReference type="GO" id="GO:0046872">
    <property type="term" value="F:metal ion binding"/>
    <property type="evidence" value="ECO:0007669"/>
    <property type="project" value="UniProtKB-KW"/>
</dbReference>
<dbReference type="PIRSF" id="PIRSF005902">
    <property type="entry name" value="DNase_TatD"/>
    <property type="match status" value="1"/>
</dbReference>